<feature type="domain" description="LTD" evidence="4">
    <location>
        <begin position="272"/>
        <end position="383"/>
    </location>
</feature>
<dbReference type="Proteomes" id="UP001501495">
    <property type="component" value="Unassembled WGS sequence"/>
</dbReference>
<dbReference type="RefSeq" id="WP_344733796.1">
    <property type="nucleotide sequence ID" value="NZ_BAAAZH010000017.1"/>
</dbReference>
<dbReference type="InterPro" id="IPR013784">
    <property type="entry name" value="Carb-bd-like_fold"/>
</dbReference>
<organism evidence="5 6">
    <name type="scientific">Nocardioides fonticola</name>
    <dbReference type="NCBI Taxonomy" id="450363"/>
    <lineage>
        <taxon>Bacteria</taxon>
        <taxon>Bacillati</taxon>
        <taxon>Actinomycetota</taxon>
        <taxon>Actinomycetes</taxon>
        <taxon>Propionibacteriales</taxon>
        <taxon>Nocardioidaceae</taxon>
        <taxon>Nocardioides</taxon>
    </lineage>
</organism>
<name>A0ABP7XKR6_9ACTN</name>
<accession>A0ABP7XKR6</accession>
<evidence type="ECO:0000256" key="3">
    <source>
        <dbReference type="ARBA" id="ARBA00030238"/>
    </source>
</evidence>
<feature type="domain" description="LTD" evidence="4">
    <location>
        <begin position="148"/>
        <end position="260"/>
    </location>
</feature>
<evidence type="ECO:0000256" key="2">
    <source>
        <dbReference type="ARBA" id="ARBA00012595"/>
    </source>
</evidence>
<dbReference type="Pfam" id="PF00932">
    <property type="entry name" value="LTD"/>
    <property type="match status" value="3"/>
</dbReference>
<reference evidence="6" key="1">
    <citation type="journal article" date="2019" name="Int. J. Syst. Evol. Microbiol.">
        <title>The Global Catalogue of Microorganisms (GCM) 10K type strain sequencing project: providing services to taxonomists for standard genome sequencing and annotation.</title>
        <authorList>
            <consortium name="The Broad Institute Genomics Platform"/>
            <consortium name="The Broad Institute Genome Sequencing Center for Infectious Disease"/>
            <person name="Wu L."/>
            <person name="Ma J."/>
        </authorList>
    </citation>
    <scope>NUCLEOTIDE SEQUENCE [LARGE SCALE GENOMIC DNA]</scope>
    <source>
        <strain evidence="6">JCM 16703</strain>
    </source>
</reference>
<feature type="domain" description="LTD" evidence="4">
    <location>
        <begin position="33"/>
        <end position="133"/>
    </location>
</feature>
<evidence type="ECO:0000259" key="4">
    <source>
        <dbReference type="PROSITE" id="PS51841"/>
    </source>
</evidence>
<dbReference type="SUPFAM" id="SSF74853">
    <property type="entry name" value="Lamin A/C globular tail domain"/>
    <property type="match status" value="3"/>
</dbReference>
<dbReference type="PROSITE" id="PS51841">
    <property type="entry name" value="LTD"/>
    <property type="match status" value="3"/>
</dbReference>
<evidence type="ECO:0000313" key="5">
    <source>
        <dbReference type="EMBL" id="GAA4121018.1"/>
    </source>
</evidence>
<comment type="catalytic activity">
    <reaction evidence="1">
        <text>Endohydrolysis of (1-&gt;4)-alpha-D-glucosidic linkages in polysaccharides containing three or more (1-&gt;4)-alpha-linked D-glucose units.</text>
        <dbReference type="EC" id="3.2.1.1"/>
    </reaction>
</comment>
<dbReference type="SUPFAM" id="SSF49452">
    <property type="entry name" value="Starch-binding domain-like"/>
    <property type="match status" value="2"/>
</dbReference>
<proteinExistence type="predicted"/>
<dbReference type="Gene3D" id="2.60.40.10">
    <property type="entry name" value="Immunoglobulins"/>
    <property type="match status" value="2"/>
</dbReference>
<dbReference type="Gene3D" id="2.60.40.1260">
    <property type="entry name" value="Lamin Tail domain"/>
    <property type="match status" value="3"/>
</dbReference>
<keyword evidence="6" id="KW-1185">Reference proteome</keyword>
<dbReference type="Pfam" id="PF13620">
    <property type="entry name" value="CarboxypepD_reg"/>
    <property type="match status" value="2"/>
</dbReference>
<dbReference type="InterPro" id="IPR013783">
    <property type="entry name" value="Ig-like_fold"/>
</dbReference>
<sequence length="1020" mass="102808">MSPSRSLPSLPRTASVSLAGLLVLVSTLLSIVVVPAAHADASPVRINEVESSGGTPGDWIELVNPSSASVDLSGYVLKDNDDTHIFTIASGTTIAAGAYAAFDVEPTFGLGSSDSARLYDATGALVDSYTWTAHAATTYGRCPDGTGTFQTTVASTKGAANSCGYTQVRINEVESNGGTPGDWVELYNPTTSTVDVSGLKFKDNDDTHAFYVIPSGTTIAAKGFLVLEEAQFGFGLGTADSARLFAPDGTTIIDSYSWTAHAAITYGRCPDGTGAFTSTGSTKGAANDCGSPVRINEIESDGGTPGDWIELVNPTTAAVDVSGYVLRGAADTPSVTVPASTSIPAGGYLAVDVAPTLDLGAGDAARLFAANGTTLIDSYSWTSHASTTYGRCPDSTGSFTTTQRATKGARNVCPGDLATTPWPGGATVATADTPNAIGGDLSGLTAEPGVLWGVVNGTGSLLRMVPGATAGSWVVDSTTTLKYPDGTGRPDTEGISPTGVAGRFLIATERNNDANTISRPSVLQISTSTLGGTLSATREWNLASSLPTVGANLGLEGVAWVPDSYLTAAGFVDASTGAAYDPSRYPNHGGGVAFVALEANGTVYGYVLQDDGTATKIATVASGSTTIADVVWDPETSSLWTVCDDTCNGVTTRQQVGAGGSFGIVAAYDRPAGMPNLNNEGFALAPQSTCVNGSKTVFWSDDSNTGGNALRTGTITCTAPVASSVSGTVRDANGPISGACVYLYTSRTAPSASYGTCTNADGTFYLGNVAAGTYEVAVADPSGVYSTAWRDTPLAVSGATTGVALALATKAPGRVTGRITEADGTTGVNSVCVFLYPHGVSTAASYATCAQDDGTYGLYGVAAGDYDAAFYDVSGVRTTQWSTGSTGGAATQSGAVAIAVAGATPRVVNAAMSATGMISGRVTDPEGTGIAGVCVYVYASAAGPARNATCTSADGSYWLGGIAAGSSYRVAFSDPQGRFVTQWYSGTTSGAAGYSSAASVGPIGAGVLTTGIGARMARVG</sequence>
<evidence type="ECO:0000256" key="1">
    <source>
        <dbReference type="ARBA" id="ARBA00000548"/>
    </source>
</evidence>
<comment type="caution">
    <text evidence="5">The sequence shown here is derived from an EMBL/GenBank/DDBJ whole genome shotgun (WGS) entry which is preliminary data.</text>
</comment>
<evidence type="ECO:0000313" key="6">
    <source>
        <dbReference type="Proteomes" id="UP001501495"/>
    </source>
</evidence>
<protein>
    <recommendedName>
        <fullName evidence="2">alpha-amylase</fullName>
        <ecNumber evidence="2">3.2.1.1</ecNumber>
    </recommendedName>
    <alternativeName>
        <fullName evidence="3">1,4-alpha-D-glucan glucanohydrolase</fullName>
    </alternativeName>
</protein>
<dbReference type="EMBL" id="BAAAZH010000017">
    <property type="protein sequence ID" value="GAA4121018.1"/>
    <property type="molecule type" value="Genomic_DNA"/>
</dbReference>
<dbReference type="InterPro" id="IPR036415">
    <property type="entry name" value="Lamin_tail_dom_sf"/>
</dbReference>
<dbReference type="InterPro" id="IPR001322">
    <property type="entry name" value="Lamin_tail_dom"/>
</dbReference>
<dbReference type="EC" id="3.2.1.1" evidence="2"/>
<gene>
    <name evidence="5" type="ORF">GCM10022215_25510</name>
</gene>